<comment type="caution">
    <text evidence="2">The sequence shown here is derived from an EMBL/GenBank/DDBJ whole genome shotgun (WGS) entry which is preliminary data.</text>
</comment>
<reference evidence="2 3" key="1">
    <citation type="submission" date="2017-10" db="EMBL/GenBank/DDBJ databases">
        <title>Genomics of the genus Arcobacter.</title>
        <authorList>
            <person name="Perez-Cataluna A."/>
            <person name="Figueras M.J."/>
        </authorList>
    </citation>
    <scope>NUCLEOTIDE SEQUENCE [LARGE SCALE GENOMIC DNA]</scope>
    <source>
        <strain evidence="2 3">CECT 8987</strain>
    </source>
</reference>
<dbReference type="AlphaFoldDB" id="A0A4Q0XRZ1"/>
<name>A0A4Q0XRZ1_9BACT</name>
<gene>
    <name evidence="2" type="ORF">CRV04_09470</name>
</gene>
<evidence type="ECO:0000313" key="3">
    <source>
        <dbReference type="Proteomes" id="UP000290657"/>
    </source>
</evidence>
<dbReference type="EMBL" id="PDKN01000006">
    <property type="protein sequence ID" value="RXJ56263.1"/>
    <property type="molecule type" value="Genomic_DNA"/>
</dbReference>
<feature type="chain" id="PRO_5020802711" description="Organic solvent tolerance-like N-terminal domain-containing protein" evidence="1">
    <location>
        <begin position="22"/>
        <end position="134"/>
    </location>
</feature>
<organism evidence="2 3">
    <name type="scientific">Candidatus Marinarcus aquaticus</name>
    <dbReference type="NCBI Taxonomy" id="2044504"/>
    <lineage>
        <taxon>Bacteria</taxon>
        <taxon>Pseudomonadati</taxon>
        <taxon>Campylobacterota</taxon>
        <taxon>Epsilonproteobacteria</taxon>
        <taxon>Campylobacterales</taxon>
        <taxon>Arcobacteraceae</taxon>
        <taxon>Candidatus Marinarcus</taxon>
    </lineage>
</organism>
<evidence type="ECO:0000256" key="1">
    <source>
        <dbReference type="SAM" id="SignalP"/>
    </source>
</evidence>
<feature type="signal peptide" evidence="1">
    <location>
        <begin position="1"/>
        <end position="21"/>
    </location>
</feature>
<sequence length="134" mass="15461">MSLKLKLSFCMVALLSINAWAFDLLIAKNNMDYKAKVSLQDLQVKKVATAYNRCVPLSLEKLNKNTYVTTHYVIKGSVICTKDVEIYKRESVVFDFGGLQIEQEGKLIYENDKYIRIKKNDGQIEKIYKDGRLK</sequence>
<keyword evidence="1" id="KW-0732">Signal</keyword>
<evidence type="ECO:0008006" key="4">
    <source>
        <dbReference type="Google" id="ProtNLM"/>
    </source>
</evidence>
<dbReference type="Proteomes" id="UP000290657">
    <property type="component" value="Unassembled WGS sequence"/>
</dbReference>
<keyword evidence="3" id="KW-1185">Reference proteome</keyword>
<evidence type="ECO:0000313" key="2">
    <source>
        <dbReference type="EMBL" id="RXJ56263.1"/>
    </source>
</evidence>
<proteinExistence type="predicted"/>
<protein>
    <recommendedName>
        <fullName evidence="4">Organic solvent tolerance-like N-terminal domain-containing protein</fullName>
    </recommendedName>
</protein>
<accession>A0A4Q0XRZ1</accession>